<keyword evidence="6 7" id="KW-0326">Glycosidase</keyword>
<dbReference type="InterPro" id="IPR050843">
    <property type="entry name" value="Glycosyl_Hydrlase_38"/>
</dbReference>
<comment type="cofactor">
    <cofactor evidence="7">
        <name>Zn(2+)</name>
        <dbReference type="ChEBI" id="CHEBI:29105"/>
    </cofactor>
    <text evidence="7">Binds 1 zinc ion per subunit.</text>
</comment>
<evidence type="ECO:0000256" key="6">
    <source>
        <dbReference type="ARBA" id="ARBA00023295"/>
    </source>
</evidence>
<name>A0A914W7N2_9BILA</name>
<comment type="similarity">
    <text evidence="1 7">Belongs to the glycosyl hydrolase 38 family.</text>
</comment>
<dbReference type="InterPro" id="IPR013780">
    <property type="entry name" value="Glyco_hydro_b"/>
</dbReference>
<dbReference type="InterPro" id="IPR000602">
    <property type="entry name" value="Glyco_hydro_38_N"/>
</dbReference>
<evidence type="ECO:0000313" key="10">
    <source>
        <dbReference type="Proteomes" id="UP000887566"/>
    </source>
</evidence>
<dbReference type="SUPFAM" id="SSF88713">
    <property type="entry name" value="Glycoside hydrolase/deacetylase"/>
    <property type="match status" value="1"/>
</dbReference>
<dbReference type="GO" id="GO:0006491">
    <property type="term" value="P:N-glycan processing"/>
    <property type="evidence" value="ECO:0007669"/>
    <property type="project" value="TreeGrafter"/>
</dbReference>
<dbReference type="PANTHER" id="PTHR11607:SF3">
    <property type="entry name" value="LYSOSOMAL ALPHA-MANNOSIDASE"/>
    <property type="match status" value="1"/>
</dbReference>
<dbReference type="GO" id="GO:0030246">
    <property type="term" value="F:carbohydrate binding"/>
    <property type="evidence" value="ECO:0007669"/>
    <property type="project" value="InterPro"/>
</dbReference>
<keyword evidence="4 7" id="KW-0862">Zinc</keyword>
<dbReference type="InterPro" id="IPR028995">
    <property type="entry name" value="Glyco_hydro_57/38_cen_sf"/>
</dbReference>
<evidence type="ECO:0000259" key="9">
    <source>
        <dbReference type="SMART" id="SM00872"/>
    </source>
</evidence>
<feature type="compositionally biased region" description="Basic and acidic residues" evidence="8">
    <location>
        <begin position="29"/>
        <end position="40"/>
    </location>
</feature>
<dbReference type="InterPro" id="IPR037094">
    <property type="entry name" value="Glyco_hydro_38_cen_sf"/>
</dbReference>
<dbReference type="SUPFAM" id="SSF88688">
    <property type="entry name" value="Families 57/38 glycoside transferase middle domain"/>
    <property type="match status" value="1"/>
</dbReference>
<evidence type="ECO:0000256" key="5">
    <source>
        <dbReference type="ARBA" id="ARBA00023157"/>
    </source>
</evidence>
<dbReference type="SMART" id="SM00872">
    <property type="entry name" value="Alpha-mann_mid"/>
    <property type="match status" value="1"/>
</dbReference>
<dbReference type="PANTHER" id="PTHR11607">
    <property type="entry name" value="ALPHA-MANNOSIDASE"/>
    <property type="match status" value="1"/>
</dbReference>
<dbReference type="Gene3D" id="2.70.98.30">
    <property type="entry name" value="Golgi alpha-mannosidase II, domain 4"/>
    <property type="match status" value="1"/>
</dbReference>
<evidence type="ECO:0000256" key="7">
    <source>
        <dbReference type="RuleBase" id="RU361199"/>
    </source>
</evidence>
<dbReference type="AlphaFoldDB" id="A0A914W7N2"/>
<dbReference type="InterPro" id="IPR011330">
    <property type="entry name" value="Glyco_hydro/deAcase_b/a-brl"/>
</dbReference>
<keyword evidence="10" id="KW-1185">Reference proteome</keyword>
<protein>
    <recommendedName>
        <fullName evidence="7">Alpha-mannosidase</fullName>
        <ecNumber evidence="7">3.2.1.-</ecNumber>
    </recommendedName>
</protein>
<dbReference type="SUPFAM" id="SSF74650">
    <property type="entry name" value="Galactose mutarotase-like"/>
    <property type="match status" value="1"/>
</dbReference>
<accession>A0A914W7N2</accession>
<dbReference type="InterPro" id="IPR027291">
    <property type="entry name" value="Glyco_hydro_38_N_sf"/>
</dbReference>
<dbReference type="GO" id="GO:0004559">
    <property type="term" value="F:alpha-mannosidase activity"/>
    <property type="evidence" value="ECO:0007669"/>
    <property type="project" value="InterPro"/>
</dbReference>
<evidence type="ECO:0000256" key="1">
    <source>
        <dbReference type="ARBA" id="ARBA00009792"/>
    </source>
</evidence>
<proteinExistence type="inferred from homology"/>
<dbReference type="GO" id="GO:0006013">
    <property type="term" value="P:mannose metabolic process"/>
    <property type="evidence" value="ECO:0007669"/>
    <property type="project" value="InterPro"/>
</dbReference>
<feature type="domain" description="Glycoside hydrolase family 38 central" evidence="9">
    <location>
        <begin position="413"/>
        <end position="486"/>
    </location>
</feature>
<feature type="compositionally biased region" description="Polar residues" evidence="8">
    <location>
        <begin position="1"/>
        <end position="22"/>
    </location>
</feature>
<dbReference type="Pfam" id="PF01074">
    <property type="entry name" value="Glyco_hydro_38N"/>
    <property type="match status" value="1"/>
</dbReference>
<dbReference type="GO" id="GO:0000139">
    <property type="term" value="C:Golgi membrane"/>
    <property type="evidence" value="ECO:0007669"/>
    <property type="project" value="TreeGrafter"/>
</dbReference>
<evidence type="ECO:0000256" key="3">
    <source>
        <dbReference type="ARBA" id="ARBA00022801"/>
    </source>
</evidence>
<dbReference type="EC" id="3.2.1.-" evidence="7"/>
<dbReference type="Pfam" id="PF07748">
    <property type="entry name" value="Glyco_hydro_38C"/>
    <property type="match status" value="1"/>
</dbReference>
<evidence type="ECO:0000256" key="4">
    <source>
        <dbReference type="ARBA" id="ARBA00022833"/>
    </source>
</evidence>
<reference evidence="11" key="1">
    <citation type="submission" date="2022-11" db="UniProtKB">
        <authorList>
            <consortium name="WormBaseParasite"/>
        </authorList>
    </citation>
    <scope>IDENTIFICATION</scope>
</reference>
<sequence length="1023" mass="113119">MTMTAPSTDNTNHRSMVSNNRFRTSRHSSGRDADGGRGRTVESLAGASSGVTRPPPTLSVGITACETPDIVNKSDANKQKETTDDVTKVFVLLHSHVDPGWLRTFDQYYEEKVKAILTKAVYYLSQEPSLRFIWSEISFLEKWWQNATEHQKASLLKVIKSGQLEITGGAWVMTDEATPYYWASIDNMIEGHQFVVDQLGVRPKTSWSVDPFGHGAMMPYLSHLAGIQKIAIGRVDNDLKAQLREKKLLVFRWRQMWDQEDVTDIWVHMLPRQFYTTSNGCGPDNNVCCQFEFGESSRSNCLTRQDITPDNVGALAEVLTDSYRKLGQWYRAKTLLAVVGDDFYFSRDDDWTDNIKSYGALFKEINTNPKKYGMQIQFGTLAEYFAELGKPTDYPTLSGDFFPYADAPSVYPDWTGYFATRPYYKRLERIIQSRLRSTDLLSALSLRDNDWHKITKPRRDLALFQHHDAITGTSTALVMKDYLDRLLAGLATMINTQAALASSILSKRGGSQLLTLTEKVPNGPELLSPTPLTIEQNGRIAIVVYNQLARQYTRAVRVVVRVPTVKVVRKNDGVAIPAQINPVIVGGTLVADVYELVFLADLQPLSLTTFVLESSQQQPESTSIADIAISGDPKREDTQNYTHSSFNLKPLPLQPIVFQNDYMTVGFSNSTGCVQFVKSAERQKKTSLEMSYWTYGDDGGTYTFKPTVQAKLLQSNAATIAVIRGPIVSEVHSALSPLLSQTIAVFKAVGALGQGVHITLRPNMVSVKGTTLVTRIKTEANFGHTFYTDTNGLFLMEHTYNSSKPIEANYNPVGSAVVLQNQDTRVTLLSGQPTGAVSETAGVLEAMVDRTISNDDGKGLGAGEATESPPSELKYTLLVEPRNAPAREDSSIAYHSLIVHQALEQLLHPPIVFLANSTADLTASLSLAPALPCDIELLNVRPLSDGSLLLLLRRLTFDCAAMGKGAQCANSQDSMQALIDALNVKSIEETTLTGTTTVRQLTSGAEILAQLGPMDLRAYRLRR</sequence>
<dbReference type="Pfam" id="PF09261">
    <property type="entry name" value="Alpha-mann_mid"/>
    <property type="match status" value="1"/>
</dbReference>
<evidence type="ECO:0000313" key="11">
    <source>
        <dbReference type="WBParaSite" id="PSAMB.scaffold319size56836.g4737.t1"/>
    </source>
</evidence>
<keyword evidence="2 7" id="KW-0479">Metal-binding</keyword>
<dbReference type="WBParaSite" id="PSAMB.scaffold319size56836.g4737.t1">
    <property type="protein sequence ID" value="PSAMB.scaffold319size56836.g4737.t1"/>
    <property type="gene ID" value="PSAMB.scaffold319size56836.g4737"/>
</dbReference>
<feature type="region of interest" description="Disordered" evidence="8">
    <location>
        <begin position="1"/>
        <end position="58"/>
    </location>
</feature>
<dbReference type="InterPro" id="IPR011013">
    <property type="entry name" value="Gal_mutarotase_sf_dom"/>
</dbReference>
<dbReference type="InterPro" id="IPR011682">
    <property type="entry name" value="Glyco_hydro_38_C"/>
</dbReference>
<evidence type="ECO:0000256" key="8">
    <source>
        <dbReference type="SAM" id="MobiDB-lite"/>
    </source>
</evidence>
<dbReference type="Proteomes" id="UP000887566">
    <property type="component" value="Unplaced"/>
</dbReference>
<dbReference type="Gene3D" id="1.20.1270.50">
    <property type="entry name" value="Glycoside hydrolase family 38, central domain"/>
    <property type="match status" value="1"/>
</dbReference>
<organism evidence="10 11">
    <name type="scientific">Plectus sambesii</name>
    <dbReference type="NCBI Taxonomy" id="2011161"/>
    <lineage>
        <taxon>Eukaryota</taxon>
        <taxon>Metazoa</taxon>
        <taxon>Ecdysozoa</taxon>
        <taxon>Nematoda</taxon>
        <taxon>Chromadorea</taxon>
        <taxon>Plectida</taxon>
        <taxon>Plectina</taxon>
        <taxon>Plectoidea</taxon>
        <taxon>Plectidae</taxon>
        <taxon>Plectus</taxon>
    </lineage>
</organism>
<dbReference type="Gene3D" id="2.60.40.1180">
    <property type="entry name" value="Golgi alpha-mannosidase II"/>
    <property type="match status" value="1"/>
</dbReference>
<evidence type="ECO:0000256" key="2">
    <source>
        <dbReference type="ARBA" id="ARBA00022723"/>
    </source>
</evidence>
<keyword evidence="5" id="KW-1015">Disulfide bond</keyword>
<dbReference type="Gene3D" id="3.20.110.10">
    <property type="entry name" value="Glycoside hydrolase 38, N terminal domain"/>
    <property type="match status" value="1"/>
</dbReference>
<dbReference type="GO" id="GO:0046872">
    <property type="term" value="F:metal ion binding"/>
    <property type="evidence" value="ECO:0007669"/>
    <property type="project" value="UniProtKB-KW"/>
</dbReference>
<dbReference type="InterPro" id="IPR015341">
    <property type="entry name" value="Glyco_hydro_38_cen"/>
</dbReference>
<keyword evidence="3 7" id="KW-0378">Hydrolase</keyword>